<evidence type="ECO:0000256" key="1">
    <source>
        <dbReference type="ARBA" id="ARBA00022670"/>
    </source>
</evidence>
<evidence type="ECO:0000256" key="7">
    <source>
        <dbReference type="SAM" id="MobiDB-lite"/>
    </source>
</evidence>
<dbReference type="GO" id="GO:0006518">
    <property type="term" value="P:peptide metabolic process"/>
    <property type="evidence" value="ECO:0007669"/>
    <property type="project" value="TreeGrafter"/>
</dbReference>
<dbReference type="GO" id="GO:0006508">
    <property type="term" value="P:proteolysis"/>
    <property type="evidence" value="ECO:0007669"/>
    <property type="project" value="UniProtKB-KW"/>
</dbReference>
<dbReference type="GO" id="GO:0004222">
    <property type="term" value="F:metalloendopeptidase activity"/>
    <property type="evidence" value="ECO:0007669"/>
    <property type="project" value="InterPro"/>
</dbReference>
<dbReference type="Pfam" id="PF01432">
    <property type="entry name" value="Peptidase_M3"/>
    <property type="match status" value="1"/>
</dbReference>
<feature type="region of interest" description="Disordered" evidence="7">
    <location>
        <begin position="41"/>
        <end position="90"/>
    </location>
</feature>
<dbReference type="PANTHER" id="PTHR11804:SF83">
    <property type="entry name" value="LD37516P"/>
    <property type="match status" value="1"/>
</dbReference>
<dbReference type="Proteomes" id="UP000729402">
    <property type="component" value="Unassembled WGS sequence"/>
</dbReference>
<reference evidence="9" key="2">
    <citation type="submission" date="2021-02" db="EMBL/GenBank/DDBJ databases">
        <authorList>
            <person name="Kimball J.A."/>
            <person name="Haas M.W."/>
            <person name="Macchietto M."/>
            <person name="Kono T."/>
            <person name="Duquette J."/>
            <person name="Shao M."/>
        </authorList>
    </citation>
    <scope>NUCLEOTIDE SEQUENCE</scope>
    <source>
        <tissue evidence="9">Fresh leaf tissue</tissue>
    </source>
</reference>
<gene>
    <name evidence="9" type="ORF">GUJ93_ZPchr0010g9984</name>
</gene>
<feature type="compositionally biased region" description="Pro residues" evidence="7">
    <location>
        <begin position="47"/>
        <end position="58"/>
    </location>
</feature>
<keyword evidence="5 6" id="KW-0482">Metalloprotease</keyword>
<dbReference type="AlphaFoldDB" id="A0A8J5WD70"/>
<name>A0A8J5WD70_ZIZPA</name>
<dbReference type="InterPro" id="IPR045090">
    <property type="entry name" value="Pept_M3A_M3B"/>
</dbReference>
<evidence type="ECO:0000256" key="6">
    <source>
        <dbReference type="RuleBase" id="RU003435"/>
    </source>
</evidence>
<accession>A0A8J5WD70</accession>
<keyword evidence="1 6" id="KW-0645">Protease</keyword>
<organism evidence="9 10">
    <name type="scientific">Zizania palustris</name>
    <name type="common">Northern wild rice</name>
    <dbReference type="NCBI Taxonomy" id="103762"/>
    <lineage>
        <taxon>Eukaryota</taxon>
        <taxon>Viridiplantae</taxon>
        <taxon>Streptophyta</taxon>
        <taxon>Embryophyta</taxon>
        <taxon>Tracheophyta</taxon>
        <taxon>Spermatophyta</taxon>
        <taxon>Magnoliopsida</taxon>
        <taxon>Liliopsida</taxon>
        <taxon>Poales</taxon>
        <taxon>Poaceae</taxon>
        <taxon>BOP clade</taxon>
        <taxon>Oryzoideae</taxon>
        <taxon>Oryzeae</taxon>
        <taxon>Zizaniinae</taxon>
        <taxon>Zizania</taxon>
    </lineage>
</organism>
<evidence type="ECO:0000256" key="5">
    <source>
        <dbReference type="ARBA" id="ARBA00023049"/>
    </source>
</evidence>
<dbReference type="GO" id="GO:0046872">
    <property type="term" value="F:metal ion binding"/>
    <property type="evidence" value="ECO:0007669"/>
    <property type="project" value="UniProtKB-UniRule"/>
</dbReference>
<dbReference type="OrthoDB" id="534666at2759"/>
<sequence>MLTYGVPTHATNDYIGIGESTTIESLKRSPSPNLASLLTFPNLPFALTPPPPPLPAPPASAASPRPAGLRPPKPCRPPPPPLASVPPASTRIAPSASVRLAPPASAASVRLAPPASAASARLSPAGLRRLHSPPSLRPPPASPGRPPSASATGVETVFHEFGHALQHMLTKQDEGFVAGIRGIEWDAVELPSQFMENWCYHKNTLLSIAKHYETGELLPEEIYEKLVAAKNFRAGTFSLRQFSGASGSLKNSFLRN</sequence>
<feature type="compositionally biased region" description="Low complexity" evidence="7">
    <location>
        <begin position="59"/>
        <end position="68"/>
    </location>
</feature>
<feature type="domain" description="Peptidase M3A/M3B catalytic" evidence="8">
    <location>
        <begin position="150"/>
        <end position="243"/>
    </location>
</feature>
<protein>
    <recommendedName>
        <fullName evidence="8">Peptidase M3A/M3B catalytic domain-containing protein</fullName>
    </recommendedName>
</protein>
<keyword evidence="10" id="KW-1185">Reference proteome</keyword>
<evidence type="ECO:0000256" key="3">
    <source>
        <dbReference type="ARBA" id="ARBA00022801"/>
    </source>
</evidence>
<evidence type="ECO:0000313" key="10">
    <source>
        <dbReference type="Proteomes" id="UP000729402"/>
    </source>
</evidence>
<evidence type="ECO:0000313" key="9">
    <source>
        <dbReference type="EMBL" id="KAG8088733.1"/>
    </source>
</evidence>
<comment type="cofactor">
    <cofactor evidence="6">
        <name>Zn(2+)</name>
        <dbReference type="ChEBI" id="CHEBI:29105"/>
    </cofactor>
    <text evidence="6">Binds 1 zinc ion.</text>
</comment>
<comment type="caution">
    <text evidence="9">The sequence shown here is derived from an EMBL/GenBank/DDBJ whole genome shotgun (WGS) entry which is preliminary data.</text>
</comment>
<evidence type="ECO:0000259" key="8">
    <source>
        <dbReference type="Pfam" id="PF01432"/>
    </source>
</evidence>
<keyword evidence="3 6" id="KW-0378">Hydrolase</keyword>
<dbReference type="EMBL" id="JAAALK010000082">
    <property type="protein sequence ID" value="KAG8088733.1"/>
    <property type="molecule type" value="Genomic_DNA"/>
</dbReference>
<comment type="similarity">
    <text evidence="6">Belongs to the peptidase M3 family.</text>
</comment>
<proteinExistence type="inferred from homology"/>
<feature type="region of interest" description="Disordered" evidence="7">
    <location>
        <begin position="127"/>
        <end position="152"/>
    </location>
</feature>
<keyword evidence="2 6" id="KW-0479">Metal-binding</keyword>
<feature type="compositionally biased region" description="Pro residues" evidence="7">
    <location>
        <begin position="135"/>
        <end position="146"/>
    </location>
</feature>
<dbReference type="InterPro" id="IPR001567">
    <property type="entry name" value="Pept_M3A_M3B_dom"/>
</dbReference>
<feature type="compositionally biased region" description="Pro residues" evidence="7">
    <location>
        <begin position="69"/>
        <end position="84"/>
    </location>
</feature>
<reference evidence="9" key="1">
    <citation type="journal article" date="2021" name="bioRxiv">
        <title>Whole Genome Assembly and Annotation of Northern Wild Rice, Zizania palustris L., Supports a Whole Genome Duplication in the Zizania Genus.</title>
        <authorList>
            <person name="Haas M."/>
            <person name="Kono T."/>
            <person name="Macchietto M."/>
            <person name="Millas R."/>
            <person name="McGilp L."/>
            <person name="Shao M."/>
            <person name="Duquette J."/>
            <person name="Hirsch C.N."/>
            <person name="Kimball J."/>
        </authorList>
    </citation>
    <scope>NUCLEOTIDE SEQUENCE</scope>
    <source>
        <tissue evidence="9">Fresh leaf tissue</tissue>
    </source>
</reference>
<dbReference type="PANTHER" id="PTHR11804">
    <property type="entry name" value="PROTEASE M3 THIMET OLIGOPEPTIDASE-RELATED"/>
    <property type="match status" value="1"/>
</dbReference>
<evidence type="ECO:0000256" key="2">
    <source>
        <dbReference type="ARBA" id="ARBA00022723"/>
    </source>
</evidence>
<evidence type="ECO:0000256" key="4">
    <source>
        <dbReference type="ARBA" id="ARBA00022833"/>
    </source>
</evidence>
<keyword evidence="4 6" id="KW-0862">Zinc</keyword>